<dbReference type="KEGG" id="nas:GCU68_03090"/>
<dbReference type="OrthoDB" id="229248at2157"/>
<evidence type="ECO:0000256" key="1">
    <source>
        <dbReference type="SAM" id="MobiDB-lite"/>
    </source>
</evidence>
<keyword evidence="4" id="KW-1185">Reference proteome</keyword>
<sequence>MCATFTDDDIGKLVERTDGKVIGTIASLETATARVEPAPDVVDTLKARFGGDEVGGPFILHESDVREISETRVHLVDGFARANAPTPSGDTTTRSGTEDDHDAGSTASSETGKTNHAAEEAASGGVGPFNTPFQIGAAVVSALSFLLAVSFAWFGYQGMNLLTVGPELNIISGMAGLMLTAFLGTVALIAAIYMEPGFDH</sequence>
<feature type="transmembrane region" description="Helical" evidence="2">
    <location>
        <begin position="168"/>
        <end position="194"/>
    </location>
</feature>
<keyword evidence="2" id="KW-0812">Transmembrane</keyword>
<keyword evidence="2" id="KW-0472">Membrane</keyword>
<reference evidence="3 4" key="1">
    <citation type="journal article" date="2007" name="Int. J. Syst. Evol. Microbiol.">
        <title>Natronorubrum sulfidifaciens sp. nov., an extremely haloalkaliphilic archaeon isolated from Aiding salt lake in Xin-Jiang, China.</title>
        <authorList>
            <person name="Cui H.L."/>
            <person name="Tohty D."/>
            <person name="Liu H.C."/>
            <person name="Liu S.J."/>
            <person name="Oren A."/>
            <person name="Zhou P.J."/>
        </authorList>
    </citation>
    <scope>NUCLEOTIDE SEQUENCE [LARGE SCALE GENOMIC DNA]</scope>
    <source>
        <strain evidence="3 4">7-3</strain>
    </source>
</reference>
<feature type="compositionally biased region" description="Polar residues" evidence="1">
    <location>
        <begin position="105"/>
        <end position="114"/>
    </location>
</feature>
<dbReference type="RefSeq" id="WP_152938997.1">
    <property type="nucleotide sequence ID" value="NZ_CP045488.1"/>
</dbReference>
<dbReference type="GeneID" id="42300001"/>
<dbReference type="EMBL" id="CP045488">
    <property type="protein sequence ID" value="QFU81616.1"/>
    <property type="molecule type" value="Genomic_DNA"/>
</dbReference>
<feature type="region of interest" description="Disordered" evidence="1">
    <location>
        <begin position="79"/>
        <end position="123"/>
    </location>
</feature>
<evidence type="ECO:0000313" key="4">
    <source>
        <dbReference type="Proteomes" id="UP000326170"/>
    </source>
</evidence>
<accession>A0A5P9P0R0</accession>
<organism evidence="3 4">
    <name type="scientific">Natronorubrum aibiense</name>
    <dbReference type="NCBI Taxonomy" id="348826"/>
    <lineage>
        <taxon>Archaea</taxon>
        <taxon>Methanobacteriati</taxon>
        <taxon>Methanobacteriota</taxon>
        <taxon>Stenosarchaea group</taxon>
        <taxon>Halobacteria</taxon>
        <taxon>Halobacteriales</taxon>
        <taxon>Natrialbaceae</taxon>
        <taxon>Natronorubrum</taxon>
    </lineage>
</organism>
<proteinExistence type="predicted"/>
<name>A0A5P9P0R0_9EURY</name>
<protein>
    <submittedName>
        <fullName evidence="3">Uncharacterized protein</fullName>
    </submittedName>
</protein>
<dbReference type="Proteomes" id="UP000326170">
    <property type="component" value="Chromosome"/>
</dbReference>
<gene>
    <name evidence="3" type="ORF">GCU68_03090</name>
</gene>
<keyword evidence="2" id="KW-1133">Transmembrane helix</keyword>
<feature type="compositionally biased region" description="Polar residues" evidence="1">
    <location>
        <begin position="85"/>
        <end position="95"/>
    </location>
</feature>
<evidence type="ECO:0000313" key="3">
    <source>
        <dbReference type="EMBL" id="QFU81616.1"/>
    </source>
</evidence>
<dbReference type="AlphaFoldDB" id="A0A5P9P0R0"/>
<evidence type="ECO:0000256" key="2">
    <source>
        <dbReference type="SAM" id="Phobius"/>
    </source>
</evidence>
<feature type="transmembrane region" description="Helical" evidence="2">
    <location>
        <begin position="135"/>
        <end position="156"/>
    </location>
</feature>